<dbReference type="eggNOG" id="COG4892">
    <property type="taxonomic scope" value="Bacteria"/>
</dbReference>
<evidence type="ECO:0000259" key="1">
    <source>
        <dbReference type="SMART" id="SM01117"/>
    </source>
</evidence>
<dbReference type="AlphaFoldDB" id="C7XVB3"/>
<dbReference type="HOGENOM" id="CLU_178322_0_0_9"/>
<protein>
    <submittedName>
        <fullName evidence="2">Cytochrome b5-like Heme/Steroid binding domain protein</fullName>
    </submittedName>
</protein>
<sequence>MSEKVFSTDELAKFNGKNGQPAYVAINGTVYDVSGKDAWKNGEHHGNLAGRDLTDVLFNKSPHKDKVLQGLPVVGKLE</sequence>
<dbReference type="EMBL" id="GG698803">
    <property type="protein sequence ID" value="EEU30279.1"/>
    <property type="molecule type" value="Genomic_DNA"/>
</dbReference>
<dbReference type="SUPFAM" id="SSF55856">
    <property type="entry name" value="Cytochrome b5-like heme/steroid binding domain"/>
    <property type="match status" value="1"/>
</dbReference>
<gene>
    <name evidence="2" type="ORF">HMPREF0501_00657</name>
</gene>
<dbReference type="STRING" id="575594.HMPREF0501_00657"/>
<proteinExistence type="predicted"/>
<dbReference type="OrthoDB" id="9785263at2"/>
<organism evidence="2 3">
    <name type="scientific">Limosilactobacillus coleohominis 101-4-CHN</name>
    <dbReference type="NCBI Taxonomy" id="575594"/>
    <lineage>
        <taxon>Bacteria</taxon>
        <taxon>Bacillati</taxon>
        <taxon>Bacillota</taxon>
        <taxon>Bacilli</taxon>
        <taxon>Lactobacillales</taxon>
        <taxon>Lactobacillaceae</taxon>
        <taxon>Limosilactobacillus</taxon>
    </lineage>
</organism>
<evidence type="ECO:0000313" key="2">
    <source>
        <dbReference type="EMBL" id="EEU30279.1"/>
    </source>
</evidence>
<dbReference type="SMART" id="SM01117">
    <property type="entry name" value="Cyt-b5"/>
    <property type="match status" value="1"/>
</dbReference>
<evidence type="ECO:0000313" key="3">
    <source>
        <dbReference type="Proteomes" id="UP000003987"/>
    </source>
</evidence>
<accession>C7XVB3</accession>
<dbReference type="Pfam" id="PF00173">
    <property type="entry name" value="Cyt-b5"/>
    <property type="match status" value="1"/>
</dbReference>
<name>C7XVB3_9LACO</name>
<dbReference type="InterPro" id="IPR001199">
    <property type="entry name" value="Cyt_B5-like_heme/steroid-bd"/>
</dbReference>
<dbReference type="InterPro" id="IPR036400">
    <property type="entry name" value="Cyt_B5-like_heme/steroid_sf"/>
</dbReference>
<dbReference type="Proteomes" id="UP000003987">
    <property type="component" value="Unassembled WGS sequence"/>
</dbReference>
<feature type="domain" description="Cytochrome b5 heme-binding" evidence="1">
    <location>
        <begin position="6"/>
        <end position="78"/>
    </location>
</feature>
<dbReference type="Gene3D" id="3.10.120.10">
    <property type="entry name" value="Cytochrome b5-like heme/steroid binding domain"/>
    <property type="match status" value="1"/>
</dbReference>
<reference evidence="2 3" key="1">
    <citation type="submission" date="2009-06" db="EMBL/GenBank/DDBJ databases">
        <title>The Genome Sequence of Lactobacillus coleohominis strain 101-4-CHN.</title>
        <authorList>
            <consortium name="The Broad Institute Genome Sequencing Platform"/>
            <person name="Ward D."/>
            <person name="Young S.K."/>
            <person name="Zeng Q."/>
            <person name="Koehrsen M."/>
            <person name="Alvarado L."/>
            <person name="Berlin A."/>
            <person name="Borenstein D."/>
            <person name="Chen Z."/>
            <person name="Engels R."/>
            <person name="Freedman E."/>
            <person name="Gellesch M."/>
            <person name="Goldberg J."/>
            <person name="Griggs A."/>
            <person name="Gujja S."/>
            <person name="Heiman D."/>
            <person name="Hepburn T."/>
            <person name="Howarth C."/>
            <person name="Jen D."/>
            <person name="Larson L."/>
            <person name="Lewis B."/>
            <person name="Mehta T."/>
            <person name="Park D."/>
            <person name="Pearson M."/>
            <person name="Roberts A."/>
            <person name="Saif S."/>
            <person name="Shea T."/>
            <person name="Shenoy N."/>
            <person name="Sisk P."/>
            <person name="Stolte C."/>
            <person name="Sykes S."/>
            <person name="Walk T."/>
            <person name="White J."/>
            <person name="Yandava C."/>
            <person name="Liu Y."/>
            <person name="Xu Q."/>
            <person name="Lander E."/>
            <person name="Nusbaum C."/>
            <person name="Galagan J."/>
            <person name="Birren B."/>
        </authorList>
    </citation>
    <scope>NUCLEOTIDE SEQUENCE [LARGE SCALE GENOMIC DNA]</scope>
    <source>
        <strain evidence="2 3">101-4-CHN</strain>
    </source>
</reference>
<dbReference type="RefSeq" id="WP_006916459.1">
    <property type="nucleotide sequence ID" value="NZ_GG698803.1"/>
</dbReference>
<keyword evidence="3" id="KW-1185">Reference proteome</keyword>